<feature type="domain" description="Polysaccharide pyruvyl transferase" evidence="1">
    <location>
        <begin position="15"/>
        <end position="178"/>
    </location>
</feature>
<organism evidence="2 3">
    <name type="scientific">Arthrobacter cheniae</name>
    <dbReference type="NCBI Taxonomy" id="1258888"/>
    <lineage>
        <taxon>Bacteria</taxon>
        <taxon>Bacillati</taxon>
        <taxon>Actinomycetota</taxon>
        <taxon>Actinomycetes</taxon>
        <taxon>Micrococcales</taxon>
        <taxon>Micrococcaceae</taxon>
        <taxon>Arthrobacter</taxon>
    </lineage>
</organism>
<dbReference type="EMBL" id="QZVT01000002">
    <property type="protein sequence ID" value="RJT81813.1"/>
    <property type="molecule type" value="Genomic_DNA"/>
</dbReference>
<sequence>MGELVYLVSVAGHPNFGDEAIVAGWLRFLARVRPNAEVVLDCPHPAAARTLFQGMHPHLSVTDALWRACDGSPVKGAAGVWAHVESLVLAETEPDFEPLTRAASIHLLGGGYLNAVWPHQASVVAGIAAARQLSGAALFGTGLGLLPACSGLPQLTSALHGFDHVSCRDRPSAQRFGLPTGLDDLFLGITTNFQSFRTAPHRARDVMVCVQQDLIHPEAFALATALLRARIRECLDEGKTVGYVEALPASDRQMFESLEGLLSEADLIPFAELWDDGFPARPGQHWYASRFHLHLSAAARGAAGTALGVAPGYYDIKHRSLVELGTGWRYAGLEGLGRLPYPSVDTSFPERCRMFAAVKQAEATSLYGSSALPDPYKDSRATKAGRMPAARAGMFAGTNVRAVHAG</sequence>
<accession>A0A3A5M8F8</accession>
<dbReference type="GO" id="GO:0016740">
    <property type="term" value="F:transferase activity"/>
    <property type="evidence" value="ECO:0007669"/>
    <property type="project" value="UniProtKB-KW"/>
</dbReference>
<comment type="caution">
    <text evidence="2">The sequence shown here is derived from an EMBL/GenBank/DDBJ whole genome shotgun (WGS) entry which is preliminary data.</text>
</comment>
<keyword evidence="2" id="KW-0808">Transferase</keyword>
<keyword evidence="3" id="KW-1185">Reference proteome</keyword>
<evidence type="ECO:0000313" key="3">
    <source>
        <dbReference type="Proteomes" id="UP000272560"/>
    </source>
</evidence>
<evidence type="ECO:0000259" key="1">
    <source>
        <dbReference type="Pfam" id="PF04230"/>
    </source>
</evidence>
<dbReference type="InterPro" id="IPR007345">
    <property type="entry name" value="Polysacch_pyruvyl_Trfase"/>
</dbReference>
<dbReference type="AlphaFoldDB" id="A0A3A5M8F8"/>
<evidence type="ECO:0000313" key="2">
    <source>
        <dbReference type="EMBL" id="RJT81813.1"/>
    </source>
</evidence>
<dbReference type="OrthoDB" id="8444043at2"/>
<dbReference type="Proteomes" id="UP000272560">
    <property type="component" value="Unassembled WGS sequence"/>
</dbReference>
<reference evidence="2 3" key="1">
    <citation type="submission" date="2018-09" db="EMBL/GenBank/DDBJ databases">
        <title>Novel species of Arthrobacter.</title>
        <authorList>
            <person name="Liu Q."/>
            <person name="Xin Y.-H."/>
        </authorList>
    </citation>
    <scope>NUCLEOTIDE SEQUENCE [LARGE SCALE GENOMIC DNA]</scope>
    <source>
        <strain evidence="2 3">Hz2</strain>
    </source>
</reference>
<dbReference type="Pfam" id="PF04230">
    <property type="entry name" value="PS_pyruv_trans"/>
    <property type="match status" value="1"/>
</dbReference>
<gene>
    <name evidence="2" type="ORF">D6T63_03355</name>
</gene>
<proteinExistence type="predicted"/>
<name>A0A3A5M8F8_9MICC</name>
<protein>
    <submittedName>
        <fullName evidence="2">Polysaccharide pyruvyl transferase family protein</fullName>
    </submittedName>
</protein>